<dbReference type="GO" id="GO:0003723">
    <property type="term" value="F:RNA binding"/>
    <property type="evidence" value="ECO:0007669"/>
    <property type="project" value="InterPro"/>
</dbReference>
<dbReference type="AlphaFoldDB" id="A0AAV7H4H5"/>
<dbReference type="GO" id="GO:0009507">
    <property type="term" value="C:chloroplast"/>
    <property type="evidence" value="ECO:0007669"/>
    <property type="project" value="TreeGrafter"/>
</dbReference>
<evidence type="ECO:0000256" key="2">
    <source>
        <dbReference type="ARBA" id="ARBA00022679"/>
    </source>
</evidence>
<dbReference type="Proteomes" id="UP000775213">
    <property type="component" value="Unassembled WGS sequence"/>
</dbReference>
<dbReference type="InterPro" id="IPR029026">
    <property type="entry name" value="tRNA_m1G_MTases_N"/>
</dbReference>
<dbReference type="SUPFAM" id="SSF75217">
    <property type="entry name" value="alpha/beta knot"/>
    <property type="match status" value="1"/>
</dbReference>
<proteinExistence type="predicted"/>
<dbReference type="PANTHER" id="PTHR46103">
    <property type="entry name" value="RRNA METHYLTRANSFERASE 1, MITOCHONDRIAL"/>
    <property type="match status" value="1"/>
</dbReference>
<keyword evidence="5" id="KW-1185">Reference proteome</keyword>
<keyword evidence="1" id="KW-0489">Methyltransferase</keyword>
<name>A0AAV7H4H5_DENCH</name>
<comment type="caution">
    <text evidence="4">The sequence shown here is derived from an EMBL/GenBank/DDBJ whole genome shotgun (WGS) entry which is preliminary data.</text>
</comment>
<keyword evidence="2" id="KW-0808">Transferase</keyword>
<gene>
    <name evidence="4" type="ORF">IEQ34_010342</name>
</gene>
<accession>A0AAV7H4H5</accession>
<organism evidence="4 5">
    <name type="scientific">Dendrobium chrysotoxum</name>
    <name type="common">Orchid</name>
    <dbReference type="NCBI Taxonomy" id="161865"/>
    <lineage>
        <taxon>Eukaryota</taxon>
        <taxon>Viridiplantae</taxon>
        <taxon>Streptophyta</taxon>
        <taxon>Embryophyta</taxon>
        <taxon>Tracheophyta</taxon>
        <taxon>Spermatophyta</taxon>
        <taxon>Magnoliopsida</taxon>
        <taxon>Liliopsida</taxon>
        <taxon>Asparagales</taxon>
        <taxon>Orchidaceae</taxon>
        <taxon>Epidendroideae</taxon>
        <taxon>Malaxideae</taxon>
        <taxon>Dendrobiinae</taxon>
        <taxon>Dendrobium</taxon>
    </lineage>
</organism>
<dbReference type="GO" id="GO:0016435">
    <property type="term" value="F:rRNA (guanine) methyltransferase activity"/>
    <property type="evidence" value="ECO:0007669"/>
    <property type="project" value="TreeGrafter"/>
</dbReference>
<evidence type="ECO:0000259" key="3">
    <source>
        <dbReference type="Pfam" id="PF00588"/>
    </source>
</evidence>
<protein>
    <recommendedName>
        <fullName evidence="3">tRNA/rRNA methyltransferase SpoU type domain-containing protein</fullName>
    </recommendedName>
</protein>
<reference evidence="4 5" key="1">
    <citation type="journal article" date="2021" name="Hortic Res">
        <title>Chromosome-scale assembly of the Dendrobium chrysotoxum genome enhances the understanding of orchid evolution.</title>
        <authorList>
            <person name="Zhang Y."/>
            <person name="Zhang G.Q."/>
            <person name="Zhang D."/>
            <person name="Liu X.D."/>
            <person name="Xu X.Y."/>
            <person name="Sun W.H."/>
            <person name="Yu X."/>
            <person name="Zhu X."/>
            <person name="Wang Z.W."/>
            <person name="Zhao X."/>
            <person name="Zhong W.Y."/>
            <person name="Chen H."/>
            <person name="Yin W.L."/>
            <person name="Huang T."/>
            <person name="Niu S.C."/>
            <person name="Liu Z.J."/>
        </authorList>
    </citation>
    <scope>NUCLEOTIDE SEQUENCE [LARGE SCALE GENOMIC DNA]</scope>
    <source>
        <strain evidence="4">Lindl</strain>
    </source>
</reference>
<dbReference type="InterPro" id="IPR001537">
    <property type="entry name" value="SpoU_MeTrfase"/>
</dbReference>
<dbReference type="InterPro" id="IPR029028">
    <property type="entry name" value="Alpha/beta_knot_MTases"/>
</dbReference>
<feature type="domain" description="tRNA/rRNA methyltransferase SpoU type" evidence="3">
    <location>
        <begin position="157"/>
        <end position="260"/>
    </location>
</feature>
<dbReference type="Pfam" id="PF00588">
    <property type="entry name" value="SpoU_methylase"/>
    <property type="match status" value="1"/>
</dbReference>
<dbReference type="InterPro" id="IPR047182">
    <property type="entry name" value="MRM1"/>
</dbReference>
<evidence type="ECO:0000313" key="4">
    <source>
        <dbReference type="EMBL" id="KAH0462767.1"/>
    </source>
</evidence>
<dbReference type="EMBL" id="JAGFBR010000009">
    <property type="protein sequence ID" value="KAH0462767.1"/>
    <property type="molecule type" value="Genomic_DNA"/>
</dbReference>
<sequence>MILRDACAWEDPYLAILEALVDSLLSASLVELVLDFLQKLEPPLIVRRSMANTSGEAVFSEAKKVFPYRRFRRDLVSVIGNCLHGRKQFQDEIKKKKDKKGVETILKVADKIGLKIIETSKHDLNMAVNNWPHQSLMLNASPLEIVDIRELEPIAEKGVVLCTKNSTPLSGVVGEASAGSLELIELRSCKNMMKFLTSSMENGWRVLGGSVSSKALTLREVEGGLPTILVLGSEGRGLRPLVDRSCTQLVRIPRSMTVDSVSGDTRVGGEDMAQNCFGQELNFFLSVESLNVNVAAGVLLYHFVGDTKHFSMEKMNRISS</sequence>
<dbReference type="Gene3D" id="3.40.1280.10">
    <property type="match status" value="1"/>
</dbReference>
<evidence type="ECO:0000256" key="1">
    <source>
        <dbReference type="ARBA" id="ARBA00022603"/>
    </source>
</evidence>
<evidence type="ECO:0000313" key="5">
    <source>
        <dbReference type="Proteomes" id="UP000775213"/>
    </source>
</evidence>
<dbReference type="PANTHER" id="PTHR46103:SF1">
    <property type="entry name" value="RRNA METHYLTRANSFERASE 1, MITOCHONDRIAL"/>
    <property type="match status" value="1"/>
</dbReference>